<keyword evidence="1" id="KW-0812">Transmembrane</keyword>
<keyword evidence="1" id="KW-1133">Transmembrane helix</keyword>
<dbReference type="Proteomes" id="UP000195080">
    <property type="component" value="Chromosome"/>
</dbReference>
<proteinExistence type="predicted"/>
<sequence length="241" mass="27974">MSEFYGIIAGAVIALIGTIVTNYFTIKKVKLQEEKNSERLFEKLKVKTDLEIKTFEHNILINNREHIPNATRVTLVAINELFDCTEELVLNYPGTCYTGAQPSFIFNSTIDNLITGFPNSREELIQLSNKWYYSHKNFTNVVVENSMYLSGSILSDIWEFEHDCKNIRDYFYARYSGIESDEEFSSKKSEYQEQVDKYTFIQKDGVASPTHSVLNNYNIIKKSKSILVNKINNYQKQKTDF</sequence>
<dbReference type="RefSeq" id="WP_339099757.1">
    <property type="nucleotide sequence ID" value="NZ_CP147248.1"/>
</dbReference>
<feature type="transmembrane region" description="Helical" evidence="1">
    <location>
        <begin position="6"/>
        <end position="26"/>
    </location>
</feature>
<evidence type="ECO:0000313" key="2">
    <source>
        <dbReference type="EMBL" id="WYJ86289.1"/>
    </source>
</evidence>
<reference evidence="3" key="1">
    <citation type="submission" date="2017-05" db="EMBL/GenBank/DDBJ databases">
        <title>The Genome Sequence of EEnterococcus faecalis 9F2_4866.</title>
        <authorList>
            <consortium name="The Broad Institute Genomics Platform"/>
            <consortium name="The Broad Institute Genomic Center for Infectious Diseases"/>
            <person name="Earl A."/>
            <person name="Manson A."/>
            <person name="Schwartman J."/>
            <person name="Gilmore M."/>
            <person name="Abouelleil A."/>
            <person name="Cao P."/>
            <person name="Chapman S."/>
            <person name="Cusick C."/>
            <person name="Shea T."/>
            <person name="Young S."/>
            <person name="Neafsey D."/>
            <person name="Nusbaum C."/>
            <person name="Birren B."/>
        </authorList>
    </citation>
    <scope>NUCLEOTIDE SEQUENCE [LARGE SCALE GENOMIC DNA]</scope>
    <source>
        <strain evidence="3">12C11_DIV0727</strain>
    </source>
</reference>
<evidence type="ECO:0000256" key="1">
    <source>
        <dbReference type="SAM" id="Phobius"/>
    </source>
</evidence>
<organism evidence="2 3">
    <name type="scientific">Candidatus Enterococcus lemimoniae</name>
    <dbReference type="NCBI Taxonomy" id="1834167"/>
    <lineage>
        <taxon>Bacteria</taxon>
        <taxon>Bacillati</taxon>
        <taxon>Bacillota</taxon>
        <taxon>Bacilli</taxon>
        <taxon>Lactobacillales</taxon>
        <taxon>Enterococcaceae</taxon>
        <taxon>Enterococcus</taxon>
    </lineage>
</organism>
<keyword evidence="1" id="KW-0472">Membrane</keyword>
<evidence type="ECO:0000313" key="3">
    <source>
        <dbReference type="Proteomes" id="UP000195080"/>
    </source>
</evidence>
<accession>A0ABZ2T4H8</accession>
<dbReference type="EMBL" id="CP147248">
    <property type="protein sequence ID" value="WYJ86289.1"/>
    <property type="molecule type" value="Genomic_DNA"/>
</dbReference>
<keyword evidence="3" id="KW-1185">Reference proteome</keyword>
<reference evidence="2 3" key="2">
    <citation type="submission" date="2024-03" db="EMBL/GenBank/DDBJ databases">
        <title>The Genome Sequence of Enterococcus sp. DIV0727d.</title>
        <authorList>
            <consortium name="The Broad Institute Genomics Platform"/>
            <consortium name="The Broad Institute Microbial Omics Core"/>
            <consortium name="The Broad Institute Genomic Center for Infectious Diseases"/>
            <person name="Earl A."/>
            <person name="Manson A."/>
            <person name="Gilmore M."/>
            <person name="Schwartman J."/>
            <person name="Shea T."/>
            <person name="Abouelleil A."/>
            <person name="Cao P."/>
            <person name="Chapman S."/>
            <person name="Cusick C."/>
            <person name="Young S."/>
            <person name="Neafsey D."/>
            <person name="Nusbaum C."/>
            <person name="Birren B."/>
        </authorList>
    </citation>
    <scope>NUCLEOTIDE SEQUENCE [LARGE SCALE GENOMIC DNA]</scope>
    <source>
        <strain evidence="2 3">12C11_DIV0727</strain>
    </source>
</reference>
<protein>
    <submittedName>
        <fullName evidence="2">Uncharacterized protein</fullName>
    </submittedName>
</protein>
<name>A0ABZ2T4H8_9ENTE</name>
<gene>
    <name evidence="2" type="ORF">A5866_001367</name>
</gene>